<dbReference type="InterPro" id="IPR042099">
    <property type="entry name" value="ANL_N_sf"/>
</dbReference>
<reference evidence="6" key="1">
    <citation type="journal article" date="2021" name="Nat. Commun.">
        <title>Genetic determinants of endophytism in the Arabidopsis root mycobiome.</title>
        <authorList>
            <person name="Mesny F."/>
            <person name="Miyauchi S."/>
            <person name="Thiergart T."/>
            <person name="Pickel B."/>
            <person name="Atanasova L."/>
            <person name="Karlsson M."/>
            <person name="Huettel B."/>
            <person name="Barry K.W."/>
            <person name="Haridas S."/>
            <person name="Chen C."/>
            <person name="Bauer D."/>
            <person name="Andreopoulos W."/>
            <person name="Pangilinan J."/>
            <person name="LaButti K."/>
            <person name="Riley R."/>
            <person name="Lipzen A."/>
            <person name="Clum A."/>
            <person name="Drula E."/>
            <person name="Henrissat B."/>
            <person name="Kohler A."/>
            <person name="Grigoriev I.V."/>
            <person name="Martin F.M."/>
            <person name="Hacquard S."/>
        </authorList>
    </citation>
    <scope>NUCLEOTIDE SEQUENCE</scope>
    <source>
        <strain evidence="6">MPI-CAGE-AT-0147</strain>
    </source>
</reference>
<comment type="caution">
    <text evidence="6">The sequence shown here is derived from an EMBL/GenBank/DDBJ whole genome shotgun (WGS) entry which is preliminary data.</text>
</comment>
<dbReference type="Pfam" id="PF13193">
    <property type="entry name" value="AMP-binding_C"/>
    <property type="match status" value="1"/>
</dbReference>
<gene>
    <name evidence="6" type="ORF">EDB81DRAFT_843619</name>
</gene>
<dbReference type="InterPro" id="IPR020845">
    <property type="entry name" value="AMP-binding_CS"/>
</dbReference>
<dbReference type="GO" id="GO:0016405">
    <property type="term" value="F:CoA-ligase activity"/>
    <property type="evidence" value="ECO:0007669"/>
    <property type="project" value="TreeGrafter"/>
</dbReference>
<sequence length="809" mass="89250">MVFTSRYPDIYYPKDLTVWEWAFEDPRYSPLFRYPPDEVAGFTNSATGERLDFIQVKEYSTHVSTALVKRYGLQVTDTVALFSQNTIWYPVALFATLRAGGRVSGASPSYSVEEMTGALGTAKAKFIMTVPSSIKVASEAAKRAGIPSEHIFLLEGELQGYTSMKQLLDIGKRYGKESQTPFFRVPKGETNDICGFLNFSSGTTGLPKAVMISHKNAIAQCLQLRDVAGPKKKRFLAGLPLFHISGLIRFIHWPIAGNDECIMLPQFTIKDFLEAVVKYQITDLTLVPSIVIRLVRDPVVSSYDLACVQTVACGAAPLGQEVLQQLQAKMPWVGFRQSYGMTESCCCLSTHPPEFYDFKYGNNGGMLLGSTVVKVIDLDTGVELGPNETGEILAKGPQIAMGYLGNAKETADTFGTDGFLRTGDIGSIDEDGFIRIVDRIKEMIKVKGQQVAPAELEHLLLEHPGVNDCAVLGVPGEHGTERPKAYVMLRPNVEPTDALGRELMNYVKERRVRYKWVREIEMSYTGETAYITGGASGIARALAISLASKGMKVFVVDRNISGAEEVAKELNESAKTKVAWAVQVDVADWESQKRGFEAAVEQFGRIDYVFPIAGISEISWLPNRPKATGFEKPNLAVLEVNTNGALYTSALAIQLFRRQKPNKHGFRGKIVIAASGAGFYYLNALPIYTAAKHAIVGFVRSFGKYLPDEKITLNAMCPNIVKTGISTGEFYDKADARGLLVTMESVVQSFENLLGASTISGEAIEILPGDEGWRIKERAPFTNERCQESVELTQNRSHRSYQFHQPIKE</sequence>
<dbReference type="OrthoDB" id="6509636at2759"/>
<dbReference type="PROSITE" id="PS00455">
    <property type="entry name" value="AMP_BINDING"/>
    <property type="match status" value="1"/>
</dbReference>
<dbReference type="PROSITE" id="PS00061">
    <property type="entry name" value="ADH_SHORT"/>
    <property type="match status" value="1"/>
</dbReference>
<dbReference type="PANTHER" id="PTHR24096">
    <property type="entry name" value="LONG-CHAIN-FATTY-ACID--COA LIGASE"/>
    <property type="match status" value="1"/>
</dbReference>
<keyword evidence="2" id="KW-0597">Phosphoprotein</keyword>
<evidence type="ECO:0000259" key="4">
    <source>
        <dbReference type="Pfam" id="PF00501"/>
    </source>
</evidence>
<dbReference type="Pfam" id="PF00501">
    <property type="entry name" value="AMP-binding"/>
    <property type="match status" value="1"/>
</dbReference>
<evidence type="ECO:0000313" key="6">
    <source>
        <dbReference type="EMBL" id="KAH7142198.1"/>
    </source>
</evidence>
<dbReference type="SUPFAM" id="SSF56801">
    <property type="entry name" value="Acetyl-CoA synthetase-like"/>
    <property type="match status" value="1"/>
</dbReference>
<dbReference type="Proteomes" id="UP000738349">
    <property type="component" value="Unassembled WGS sequence"/>
</dbReference>
<dbReference type="Gene3D" id="3.40.50.720">
    <property type="entry name" value="NAD(P)-binding Rossmann-like Domain"/>
    <property type="match status" value="1"/>
</dbReference>
<keyword evidence="3" id="KW-0521">NADP</keyword>
<dbReference type="Gene3D" id="3.40.50.12780">
    <property type="entry name" value="N-terminal domain of ligase-like"/>
    <property type="match status" value="1"/>
</dbReference>
<dbReference type="InterPro" id="IPR000873">
    <property type="entry name" value="AMP-dep_synth/lig_dom"/>
</dbReference>
<proteinExistence type="predicted"/>
<accession>A0A9P9ERA0</accession>
<evidence type="ECO:0000313" key="7">
    <source>
        <dbReference type="Proteomes" id="UP000738349"/>
    </source>
</evidence>
<dbReference type="PANTHER" id="PTHR24096:SF422">
    <property type="entry name" value="BCDNA.GH02901"/>
    <property type="match status" value="1"/>
</dbReference>
<evidence type="ECO:0000259" key="5">
    <source>
        <dbReference type="Pfam" id="PF13193"/>
    </source>
</evidence>
<evidence type="ECO:0000256" key="3">
    <source>
        <dbReference type="ARBA" id="ARBA00022857"/>
    </source>
</evidence>
<dbReference type="InterPro" id="IPR025110">
    <property type="entry name" value="AMP-bd_C"/>
</dbReference>
<keyword evidence="7" id="KW-1185">Reference proteome</keyword>
<evidence type="ECO:0000256" key="2">
    <source>
        <dbReference type="ARBA" id="ARBA00022553"/>
    </source>
</evidence>
<dbReference type="Gene3D" id="3.30.300.30">
    <property type="match status" value="1"/>
</dbReference>
<feature type="domain" description="AMP-dependent synthetase/ligase" evidence="4">
    <location>
        <begin position="37"/>
        <end position="404"/>
    </location>
</feature>
<protein>
    <submittedName>
        <fullName evidence="6">Uncharacterized protein</fullName>
    </submittedName>
</protein>
<evidence type="ECO:0000256" key="1">
    <source>
        <dbReference type="ARBA" id="ARBA00022450"/>
    </source>
</evidence>
<dbReference type="SUPFAM" id="SSF51735">
    <property type="entry name" value="NAD(P)-binding Rossmann-fold domains"/>
    <property type="match status" value="1"/>
</dbReference>
<keyword evidence="1" id="KW-0596">Phosphopantetheine</keyword>
<dbReference type="PRINTS" id="PR00081">
    <property type="entry name" value="GDHRDH"/>
</dbReference>
<dbReference type="InterPro" id="IPR045851">
    <property type="entry name" value="AMP-bd_C_sf"/>
</dbReference>
<dbReference type="InterPro" id="IPR002347">
    <property type="entry name" value="SDR_fam"/>
</dbReference>
<dbReference type="InterPro" id="IPR020904">
    <property type="entry name" value="Sc_DH/Rdtase_CS"/>
</dbReference>
<dbReference type="InterPro" id="IPR036291">
    <property type="entry name" value="NAD(P)-bd_dom_sf"/>
</dbReference>
<name>A0A9P9ERA0_9HYPO</name>
<dbReference type="Pfam" id="PF00106">
    <property type="entry name" value="adh_short"/>
    <property type="match status" value="1"/>
</dbReference>
<dbReference type="AlphaFoldDB" id="A0A9P9ERA0"/>
<dbReference type="EMBL" id="JAGMUV010000010">
    <property type="protein sequence ID" value="KAH7142198.1"/>
    <property type="molecule type" value="Genomic_DNA"/>
</dbReference>
<feature type="domain" description="AMP-binding enzyme C-terminal" evidence="5">
    <location>
        <begin position="455"/>
        <end position="520"/>
    </location>
</feature>
<organism evidence="6 7">
    <name type="scientific">Dactylonectria macrodidyma</name>
    <dbReference type="NCBI Taxonomy" id="307937"/>
    <lineage>
        <taxon>Eukaryota</taxon>
        <taxon>Fungi</taxon>
        <taxon>Dikarya</taxon>
        <taxon>Ascomycota</taxon>
        <taxon>Pezizomycotina</taxon>
        <taxon>Sordariomycetes</taxon>
        <taxon>Hypocreomycetidae</taxon>
        <taxon>Hypocreales</taxon>
        <taxon>Nectriaceae</taxon>
        <taxon>Dactylonectria</taxon>
    </lineage>
</organism>